<dbReference type="Gene3D" id="1.20.1070.10">
    <property type="entry name" value="Rhodopsin 7-helix transmembrane proteins"/>
    <property type="match status" value="1"/>
</dbReference>
<dbReference type="CDD" id="cd15925">
    <property type="entry name" value="7tmA_RNL3R2"/>
    <property type="match status" value="1"/>
</dbReference>
<gene>
    <name evidence="13" type="primary">RXFP4</name>
    <name evidence="13" type="ORF">G0U57_004323</name>
</gene>
<name>A0A8T1SM50_CHESE</name>
<organism evidence="13 14">
    <name type="scientific">Chelydra serpentina</name>
    <name type="common">Snapping turtle</name>
    <name type="synonym">Testudo serpentina</name>
    <dbReference type="NCBI Taxonomy" id="8475"/>
    <lineage>
        <taxon>Eukaryota</taxon>
        <taxon>Metazoa</taxon>
        <taxon>Chordata</taxon>
        <taxon>Craniata</taxon>
        <taxon>Vertebrata</taxon>
        <taxon>Euteleostomi</taxon>
        <taxon>Archelosauria</taxon>
        <taxon>Testudinata</taxon>
        <taxon>Testudines</taxon>
        <taxon>Cryptodira</taxon>
        <taxon>Durocryptodira</taxon>
        <taxon>Americhelydia</taxon>
        <taxon>Chelydroidea</taxon>
        <taxon>Chelydridae</taxon>
        <taxon>Chelydra</taxon>
    </lineage>
</organism>
<dbReference type="GO" id="GO:0007204">
    <property type="term" value="P:positive regulation of cytosolic calcium ion concentration"/>
    <property type="evidence" value="ECO:0007669"/>
    <property type="project" value="TreeGrafter"/>
</dbReference>
<evidence type="ECO:0000256" key="6">
    <source>
        <dbReference type="ARBA" id="ARBA00023157"/>
    </source>
</evidence>
<keyword evidence="3 11" id="KW-1133">Transmembrane helix</keyword>
<evidence type="ECO:0000313" key="13">
    <source>
        <dbReference type="EMBL" id="KAG6930182.1"/>
    </source>
</evidence>
<dbReference type="OrthoDB" id="9936726at2759"/>
<comment type="caution">
    <text evidence="13">The sequence shown here is derived from an EMBL/GenBank/DDBJ whole genome shotgun (WGS) entry which is preliminary data.</text>
</comment>
<feature type="transmembrane region" description="Helical" evidence="11">
    <location>
        <begin position="256"/>
        <end position="277"/>
    </location>
</feature>
<feature type="transmembrane region" description="Helical" evidence="11">
    <location>
        <begin position="162"/>
        <end position="185"/>
    </location>
</feature>
<dbReference type="SUPFAM" id="SSF81321">
    <property type="entry name" value="Family A G protein-coupled receptor-like"/>
    <property type="match status" value="1"/>
</dbReference>
<evidence type="ECO:0000313" key="14">
    <source>
        <dbReference type="Proteomes" id="UP000765507"/>
    </source>
</evidence>
<keyword evidence="9" id="KW-0807">Transducer</keyword>
<dbReference type="Pfam" id="PF00001">
    <property type="entry name" value="7tm_1"/>
    <property type="match status" value="1"/>
</dbReference>
<evidence type="ECO:0000256" key="11">
    <source>
        <dbReference type="SAM" id="Phobius"/>
    </source>
</evidence>
<sequence>MQAGGVGRLNSSAQPDFGNKSLLDARGLSGDDAASVPADGIFGLRILISSVYLVVCAMGLLGNSMVMYLVRAQKGRPASAIDVFVFGLALADFHFALTLPFWAAETALDFTWPFGNAMCKLVLTLTVLSVYANVFLLTTMSVTRYCSVASAVRPGLKLTANLAKWITVALWAAALGATIPTAIFATVTDVVGVELCLLKFPTNRWLGVYHLQKVLVAFVVPLAIILASYLLLLSFLQQHRVNANNPRRQSQIATSVWLVVTSFFVCWFPNHVVTFWGALVKFGAVPWDKTFYFLHTYIFPLTTCLAHSNSCLNPVVYCLMRREFRRALKDAFLSLLAQASSYLPSSTGMAREEGTAQVALPLHRRGSPSGIQVAEKGYALLSTTVTVVPELRAEEASPQGERIPQKPQSQANRWRDSASSLLMTDLMNWTAPAFEFCGSLLYVSIGVICLRQPPRGQTSREIPSCHGLAAIQGLKPTEDFRSERGLQHMPADPGTFPASNHKAAWDVKTYTCAPLDLSKEGAAGFRTACRVCGAMAKP</sequence>
<evidence type="ECO:0000256" key="4">
    <source>
        <dbReference type="ARBA" id="ARBA00023040"/>
    </source>
</evidence>
<evidence type="ECO:0000256" key="3">
    <source>
        <dbReference type="ARBA" id="ARBA00022989"/>
    </source>
</evidence>
<dbReference type="PROSITE" id="PS50262">
    <property type="entry name" value="G_PROTEIN_RECEP_F1_2"/>
    <property type="match status" value="1"/>
</dbReference>
<feature type="domain" description="G-protein coupled receptors family 1 profile" evidence="12">
    <location>
        <begin position="62"/>
        <end position="317"/>
    </location>
</feature>
<comment type="subcellular location">
    <subcellularLocation>
        <location evidence="1">Membrane</location>
        <topology evidence="1">Multi-pass membrane protein</topology>
    </subcellularLocation>
</comment>
<dbReference type="GO" id="GO:0019722">
    <property type="term" value="P:calcium-mediated signaling"/>
    <property type="evidence" value="ECO:0007669"/>
    <property type="project" value="TreeGrafter"/>
</dbReference>
<keyword evidence="14" id="KW-1185">Reference proteome</keyword>
<dbReference type="GO" id="GO:0060326">
    <property type="term" value="P:cell chemotaxis"/>
    <property type="evidence" value="ECO:0007669"/>
    <property type="project" value="TreeGrafter"/>
</dbReference>
<dbReference type="GO" id="GO:0006955">
    <property type="term" value="P:immune response"/>
    <property type="evidence" value="ECO:0007669"/>
    <property type="project" value="TreeGrafter"/>
</dbReference>
<feature type="transmembrane region" description="Helical" evidence="11">
    <location>
        <begin position="46"/>
        <end position="69"/>
    </location>
</feature>
<evidence type="ECO:0000256" key="10">
    <source>
        <dbReference type="SAM" id="MobiDB-lite"/>
    </source>
</evidence>
<dbReference type="PRINTS" id="PR00237">
    <property type="entry name" value="GPCRRHODOPSN"/>
</dbReference>
<accession>A0A8T1SM50</accession>
<dbReference type="InterPro" id="IPR017452">
    <property type="entry name" value="GPCR_Rhodpsn_7TM"/>
</dbReference>
<dbReference type="PRINTS" id="PR00241">
    <property type="entry name" value="ANGIOTENSINR"/>
</dbReference>
<keyword evidence="6" id="KW-1015">Disulfide bond</keyword>
<dbReference type="InterPro" id="IPR050119">
    <property type="entry name" value="CCR1-9-like"/>
</dbReference>
<keyword evidence="7 13" id="KW-0675">Receptor</keyword>
<feature type="transmembrane region" description="Helical" evidence="11">
    <location>
        <begin position="214"/>
        <end position="236"/>
    </location>
</feature>
<keyword evidence="5 11" id="KW-0472">Membrane</keyword>
<dbReference type="PANTHER" id="PTHR10489">
    <property type="entry name" value="CELL ADHESION MOLECULE"/>
    <property type="match status" value="1"/>
</dbReference>
<proteinExistence type="predicted"/>
<dbReference type="GO" id="GO:0016493">
    <property type="term" value="F:C-C chemokine receptor activity"/>
    <property type="evidence" value="ECO:0007669"/>
    <property type="project" value="TreeGrafter"/>
</dbReference>
<feature type="region of interest" description="Disordered" evidence="10">
    <location>
        <begin position="393"/>
        <end position="414"/>
    </location>
</feature>
<dbReference type="Proteomes" id="UP000765507">
    <property type="component" value="Unassembled WGS sequence"/>
</dbReference>
<evidence type="ECO:0000256" key="1">
    <source>
        <dbReference type="ARBA" id="ARBA00004141"/>
    </source>
</evidence>
<reference evidence="13 14" key="1">
    <citation type="journal article" date="2020" name="G3 (Bethesda)">
        <title>Draft Genome of the Common Snapping Turtle, Chelydra serpentina, a Model for Phenotypic Plasticity in Reptiles.</title>
        <authorList>
            <person name="Das D."/>
            <person name="Singh S.K."/>
            <person name="Bierstedt J."/>
            <person name="Erickson A."/>
            <person name="Galli G.L.J."/>
            <person name="Crossley D.A. 2nd"/>
            <person name="Rhen T."/>
        </authorList>
    </citation>
    <scope>NUCLEOTIDE SEQUENCE [LARGE SCALE GENOMIC DNA]</scope>
    <source>
        <strain evidence="13">KW</strain>
    </source>
</reference>
<dbReference type="GO" id="GO:0019957">
    <property type="term" value="F:C-C chemokine binding"/>
    <property type="evidence" value="ECO:0007669"/>
    <property type="project" value="TreeGrafter"/>
</dbReference>
<keyword evidence="8" id="KW-0325">Glycoprotein</keyword>
<evidence type="ECO:0000256" key="8">
    <source>
        <dbReference type="ARBA" id="ARBA00023180"/>
    </source>
</evidence>
<dbReference type="GO" id="GO:0009897">
    <property type="term" value="C:external side of plasma membrane"/>
    <property type="evidence" value="ECO:0007669"/>
    <property type="project" value="TreeGrafter"/>
</dbReference>
<feature type="transmembrane region" description="Helical" evidence="11">
    <location>
        <begin position="297"/>
        <end position="319"/>
    </location>
</feature>
<feature type="transmembrane region" description="Helical" evidence="11">
    <location>
        <begin position="81"/>
        <end position="102"/>
    </location>
</feature>
<dbReference type="PANTHER" id="PTHR10489:SF935">
    <property type="entry name" value="RELAXIN FAMILY PEPTIDE RECEPTOR 3.3A1-RELATED"/>
    <property type="match status" value="1"/>
</dbReference>
<evidence type="ECO:0000256" key="2">
    <source>
        <dbReference type="ARBA" id="ARBA00022692"/>
    </source>
</evidence>
<protein>
    <submittedName>
        <fullName evidence="13">Relaxin/insulin like family peptide receptor 4</fullName>
    </submittedName>
</protein>
<evidence type="ECO:0000256" key="9">
    <source>
        <dbReference type="ARBA" id="ARBA00023224"/>
    </source>
</evidence>
<dbReference type="InterPro" id="IPR000248">
    <property type="entry name" value="ATII_rcpt"/>
</dbReference>
<dbReference type="EMBL" id="JAHGAV010000156">
    <property type="protein sequence ID" value="KAG6930182.1"/>
    <property type="molecule type" value="Genomic_DNA"/>
</dbReference>
<evidence type="ECO:0000256" key="5">
    <source>
        <dbReference type="ARBA" id="ARBA00023136"/>
    </source>
</evidence>
<keyword evidence="2 11" id="KW-0812">Transmembrane</keyword>
<evidence type="ECO:0000256" key="7">
    <source>
        <dbReference type="ARBA" id="ARBA00023170"/>
    </source>
</evidence>
<evidence type="ECO:0000259" key="12">
    <source>
        <dbReference type="PROSITE" id="PS50262"/>
    </source>
</evidence>
<dbReference type="InterPro" id="IPR000276">
    <property type="entry name" value="GPCR_Rhodpsn"/>
</dbReference>
<dbReference type="AlphaFoldDB" id="A0A8T1SM50"/>
<keyword evidence="4" id="KW-0297">G-protein coupled receptor</keyword>
<feature type="transmembrane region" description="Helical" evidence="11">
    <location>
        <begin position="122"/>
        <end position="142"/>
    </location>
</feature>